<protein>
    <submittedName>
        <fullName evidence="2">Uncharacterized protein</fullName>
    </submittedName>
</protein>
<evidence type="ECO:0000313" key="3">
    <source>
        <dbReference type="Proteomes" id="UP001143330"/>
    </source>
</evidence>
<dbReference type="Proteomes" id="UP001143330">
    <property type="component" value="Unassembled WGS sequence"/>
</dbReference>
<dbReference type="AlphaFoldDB" id="A0A9W6NAR0"/>
<accession>A0A9W6NAR0</accession>
<keyword evidence="3" id="KW-1185">Reference proteome</keyword>
<sequence length="113" mass="12305">MTQAELIAALPEGRLPPYLMQLRAADLLMLFGVGLVLAALLASLLMPFLDRLPSRRARIRSTRGMPPAEQALAIARIVGHLPQELRDTAYGTASPLGEAAIERIALKARPVRR</sequence>
<name>A0A9W6NAR0_9HYPH</name>
<keyword evidence="1" id="KW-0812">Transmembrane</keyword>
<reference evidence="2" key="1">
    <citation type="journal article" date="2014" name="Int. J. Syst. Evol. Microbiol.">
        <title>Complete genome sequence of Corynebacterium casei LMG S-19264T (=DSM 44701T), isolated from a smear-ripened cheese.</title>
        <authorList>
            <consortium name="US DOE Joint Genome Institute (JGI-PGF)"/>
            <person name="Walter F."/>
            <person name="Albersmeier A."/>
            <person name="Kalinowski J."/>
            <person name="Ruckert C."/>
        </authorList>
    </citation>
    <scope>NUCLEOTIDE SEQUENCE</scope>
    <source>
        <strain evidence="2">VKM B-2789</strain>
    </source>
</reference>
<feature type="transmembrane region" description="Helical" evidence="1">
    <location>
        <begin position="27"/>
        <end position="49"/>
    </location>
</feature>
<keyword evidence="1" id="KW-0472">Membrane</keyword>
<organism evidence="2 3">
    <name type="scientific">Ancylobacter defluvii</name>
    <dbReference type="NCBI Taxonomy" id="1282440"/>
    <lineage>
        <taxon>Bacteria</taxon>
        <taxon>Pseudomonadati</taxon>
        <taxon>Pseudomonadota</taxon>
        <taxon>Alphaproteobacteria</taxon>
        <taxon>Hyphomicrobiales</taxon>
        <taxon>Xanthobacteraceae</taxon>
        <taxon>Ancylobacter</taxon>
    </lineage>
</organism>
<keyword evidence="1" id="KW-1133">Transmembrane helix</keyword>
<dbReference type="EMBL" id="BSFM01000011">
    <property type="protein sequence ID" value="GLK83845.1"/>
    <property type="molecule type" value="Genomic_DNA"/>
</dbReference>
<evidence type="ECO:0000256" key="1">
    <source>
        <dbReference type="SAM" id="Phobius"/>
    </source>
</evidence>
<comment type="caution">
    <text evidence="2">The sequence shown here is derived from an EMBL/GenBank/DDBJ whole genome shotgun (WGS) entry which is preliminary data.</text>
</comment>
<reference evidence="2" key="2">
    <citation type="submission" date="2023-01" db="EMBL/GenBank/DDBJ databases">
        <authorList>
            <person name="Sun Q."/>
            <person name="Evtushenko L."/>
        </authorList>
    </citation>
    <scope>NUCLEOTIDE SEQUENCE</scope>
    <source>
        <strain evidence="2">VKM B-2789</strain>
    </source>
</reference>
<gene>
    <name evidence="2" type="ORF">GCM10017653_19150</name>
</gene>
<evidence type="ECO:0000313" key="2">
    <source>
        <dbReference type="EMBL" id="GLK83845.1"/>
    </source>
</evidence>
<dbReference type="RefSeq" id="WP_213364046.1">
    <property type="nucleotide sequence ID" value="NZ_BSFM01000011.1"/>
</dbReference>
<proteinExistence type="predicted"/>